<accession>A0A2R9T2E6</accession>
<dbReference type="AlphaFoldDB" id="A0A2R9T2E6"/>
<name>A0A2R9T2E6_9BACL</name>
<evidence type="ECO:0000313" key="2">
    <source>
        <dbReference type="EMBL" id="EFU43845.1"/>
    </source>
</evidence>
<sequence length="75" mass="9021">MKTHYKLKYEKNDDRWLAISNQDNEFPMRCGDMFQIKLGKILLSCRLEMDSDWYVISSGTKIKLHPKEHYEVLIQ</sequence>
<gene>
    <name evidence="2" type="ORF">PVOR_01500</name>
</gene>
<keyword evidence="3" id="KW-1185">Reference proteome</keyword>
<dbReference type="Gene3D" id="2.40.10.390">
    <property type="match status" value="1"/>
</dbReference>
<organism evidence="2 3">
    <name type="scientific">Paenibacillus vortex V453</name>
    <dbReference type="NCBI Taxonomy" id="715225"/>
    <lineage>
        <taxon>Bacteria</taxon>
        <taxon>Bacillati</taxon>
        <taxon>Bacillota</taxon>
        <taxon>Bacilli</taxon>
        <taxon>Bacillales</taxon>
        <taxon>Paenibacillaceae</taxon>
        <taxon>Paenibacillus</taxon>
    </lineage>
</organism>
<dbReference type="KEGG" id="pvo:PVOR_01500"/>
<dbReference type="Pfam" id="PF17295">
    <property type="entry name" value="DUF5348"/>
    <property type="match status" value="1"/>
</dbReference>
<proteinExistence type="predicted"/>
<evidence type="ECO:0000313" key="3">
    <source>
        <dbReference type="Proteomes" id="UP000003094"/>
    </source>
</evidence>
<dbReference type="RefSeq" id="WP_006207264.1">
    <property type="nucleotide sequence ID" value="NZ_ADHJ01000001.1"/>
</dbReference>
<evidence type="ECO:0000259" key="1">
    <source>
        <dbReference type="Pfam" id="PF17295"/>
    </source>
</evidence>
<protein>
    <recommendedName>
        <fullName evidence="1">DUF5348 domain-containing protein</fullName>
    </recommendedName>
</protein>
<dbReference type="Proteomes" id="UP000003094">
    <property type="component" value="Unassembled WGS sequence"/>
</dbReference>
<comment type="caution">
    <text evidence="2">The sequence shown here is derived from an EMBL/GenBank/DDBJ whole genome shotgun (WGS) entry which is preliminary data.</text>
</comment>
<dbReference type="InterPro" id="IPR035255">
    <property type="entry name" value="DUF5348"/>
</dbReference>
<feature type="domain" description="DUF5348" evidence="1">
    <location>
        <begin position="6"/>
        <end position="73"/>
    </location>
</feature>
<dbReference type="EMBL" id="ADHJ01000001">
    <property type="protein sequence ID" value="EFU43845.1"/>
    <property type="molecule type" value="Genomic_DNA"/>
</dbReference>
<reference evidence="2 3" key="1">
    <citation type="journal article" date="2010" name="BMC Genomics">
        <title>Genome sequence of the pattern forming Paenibacillus vortex bacterium reveals potential for thriving in complex environments.</title>
        <authorList>
            <person name="Sirota-Madi A."/>
            <person name="Olender T."/>
            <person name="Helman Y."/>
            <person name="Ingham C."/>
            <person name="Brainis I."/>
            <person name="Roth D."/>
            <person name="Hagi E."/>
            <person name="Brodsky L."/>
            <person name="Leshkowitz D."/>
            <person name="Galatenko V."/>
            <person name="Nikolaev V."/>
            <person name="Mugasimangalam R.C."/>
            <person name="Bransburg-Zabary S."/>
            <person name="Gutnick D.L."/>
            <person name="Lancet D."/>
            <person name="Ben-Jacob E."/>
        </authorList>
    </citation>
    <scope>NUCLEOTIDE SEQUENCE [LARGE SCALE GENOMIC DNA]</scope>
    <source>
        <strain evidence="2 3">V453</strain>
    </source>
</reference>